<evidence type="ECO:0000313" key="2">
    <source>
        <dbReference type="EMBL" id="SPO44395.1"/>
    </source>
</evidence>
<gene>
    <name evidence="2" type="ORF">PSANT_02080</name>
</gene>
<dbReference type="Proteomes" id="UP000325008">
    <property type="component" value="Unassembled WGS sequence"/>
</dbReference>
<name>A0A5C3FKT3_PSEA2</name>
<proteinExistence type="predicted"/>
<evidence type="ECO:0000256" key="1">
    <source>
        <dbReference type="SAM" id="MobiDB-lite"/>
    </source>
</evidence>
<feature type="region of interest" description="Disordered" evidence="1">
    <location>
        <begin position="73"/>
        <end position="124"/>
    </location>
</feature>
<dbReference type="AlphaFoldDB" id="A0A5C3FKT3"/>
<keyword evidence="3" id="KW-1185">Reference proteome</keyword>
<evidence type="ECO:0000313" key="3">
    <source>
        <dbReference type="Proteomes" id="UP000325008"/>
    </source>
</evidence>
<feature type="compositionally biased region" description="Low complexity" evidence="1">
    <location>
        <begin position="89"/>
        <end position="119"/>
    </location>
</feature>
<accession>A0A5C3FKT3</accession>
<comment type="caution">
    <text evidence="2">The sequence shown here is derived from an EMBL/GenBank/DDBJ whole genome shotgun (WGS) entry which is preliminary data.</text>
</comment>
<protein>
    <submittedName>
        <fullName evidence="2">Uncharacterized protein</fullName>
    </submittedName>
</protein>
<organism evidence="2 3">
    <name type="scientific">Pseudozyma antarctica</name>
    <name type="common">Yeast</name>
    <name type="synonym">Candida antarctica</name>
    <dbReference type="NCBI Taxonomy" id="84753"/>
    <lineage>
        <taxon>Eukaryota</taxon>
        <taxon>Fungi</taxon>
        <taxon>Dikarya</taxon>
        <taxon>Basidiomycota</taxon>
        <taxon>Ustilaginomycotina</taxon>
        <taxon>Ustilaginomycetes</taxon>
        <taxon>Ustilaginales</taxon>
        <taxon>Ustilaginaceae</taxon>
        <taxon>Moesziomyces</taxon>
    </lineage>
</organism>
<feature type="region of interest" description="Disordered" evidence="1">
    <location>
        <begin position="1"/>
        <end position="26"/>
    </location>
</feature>
<reference evidence="2" key="1">
    <citation type="submission" date="2018-03" db="EMBL/GenBank/DDBJ databases">
        <authorList>
            <person name="Guldener U."/>
        </authorList>
    </citation>
    <scope>NUCLEOTIDE SEQUENCE [LARGE SCALE GENOMIC DNA]</scope>
    <source>
        <strain evidence="2">ATCC34888</strain>
    </source>
</reference>
<dbReference type="EMBL" id="OOIQ01000003">
    <property type="protein sequence ID" value="SPO44395.1"/>
    <property type="molecule type" value="Genomic_DNA"/>
</dbReference>
<sequence>MRFRAHQEGLRQSPLAKPSQGEQGFFGSHSESVKWLVVGRHSVRPSIGHRPAKRPVASLPSMRTCLHPRCMATSAQPSAPLPLSTIAGPAATQAQTSDQQQQQQGNSSSKSSSAPTVPQNRLSSTAPRLLRFTWQRPTSFVHPTPQLCFHFLPSPTPSSVVLRPTSALSPCSCSPGSSASLVNLSNWPT</sequence>